<proteinExistence type="predicted"/>
<name>A0ABR1PUY5_9PEZI</name>
<feature type="transmembrane region" description="Helical" evidence="2">
    <location>
        <begin position="148"/>
        <end position="176"/>
    </location>
</feature>
<evidence type="ECO:0000256" key="1">
    <source>
        <dbReference type="SAM" id="MobiDB-lite"/>
    </source>
</evidence>
<keyword evidence="2" id="KW-1133">Transmembrane helix</keyword>
<feature type="transmembrane region" description="Helical" evidence="2">
    <location>
        <begin position="33"/>
        <end position="51"/>
    </location>
</feature>
<accession>A0ABR1PUY5</accession>
<dbReference type="Proteomes" id="UP001391051">
    <property type="component" value="Unassembled WGS sequence"/>
</dbReference>
<feature type="transmembrane region" description="Helical" evidence="2">
    <location>
        <begin position="185"/>
        <end position="203"/>
    </location>
</feature>
<dbReference type="RefSeq" id="XP_066693581.1">
    <property type="nucleotide sequence ID" value="XM_066849438.1"/>
</dbReference>
<comment type="caution">
    <text evidence="3">The sequence shown here is derived from an EMBL/GenBank/DDBJ whole genome shotgun (WGS) entry which is preliminary data.</text>
</comment>
<feature type="region of interest" description="Disordered" evidence="1">
    <location>
        <begin position="1"/>
        <end position="21"/>
    </location>
</feature>
<feature type="transmembrane region" description="Helical" evidence="2">
    <location>
        <begin position="410"/>
        <end position="434"/>
    </location>
</feature>
<evidence type="ECO:0000313" key="3">
    <source>
        <dbReference type="EMBL" id="KAK7940829.1"/>
    </source>
</evidence>
<feature type="transmembrane region" description="Helical" evidence="2">
    <location>
        <begin position="363"/>
        <end position="383"/>
    </location>
</feature>
<evidence type="ECO:0000313" key="4">
    <source>
        <dbReference type="Proteomes" id="UP001391051"/>
    </source>
</evidence>
<keyword evidence="2" id="KW-0812">Transmembrane</keyword>
<gene>
    <name evidence="3" type="ORF">PG986_013216</name>
</gene>
<evidence type="ECO:0000256" key="2">
    <source>
        <dbReference type="SAM" id="Phobius"/>
    </source>
</evidence>
<organism evidence="3 4">
    <name type="scientific">Apiospora aurea</name>
    <dbReference type="NCBI Taxonomy" id="335848"/>
    <lineage>
        <taxon>Eukaryota</taxon>
        <taxon>Fungi</taxon>
        <taxon>Dikarya</taxon>
        <taxon>Ascomycota</taxon>
        <taxon>Pezizomycotina</taxon>
        <taxon>Sordariomycetes</taxon>
        <taxon>Xylariomycetidae</taxon>
        <taxon>Amphisphaeriales</taxon>
        <taxon>Apiosporaceae</taxon>
        <taxon>Apiospora</taxon>
    </lineage>
</organism>
<protein>
    <submittedName>
        <fullName evidence="3">Uncharacterized protein</fullName>
    </submittedName>
</protein>
<sequence length="527" mass="58774">MEDAQHDRVSDDEKPDRLTDEIRTPPFPFNLESTWVLAIVWLLLSASNLYAQHQLESYLGLGHILLKASTTLACAAAAAIVYDGVLTFVNEKRVWATREIEFTLASLVARHWRIVLDEDAALEVQKKALMQAGTLQVPRTVFAVTSELGIWALDCALVLVYHISFWQVLAGLLWILRALRGLPDVLVNAALLAALLMCGRFLHLRNTYDKVELTIASSLKGFLDFLKLPVSLDTAKQLTRLLFSAVLTATSWALPTDIIVPFTGQDVTKWAGHVDALKSFIYGKMGTLFSPTFDGSWSSAGQLGAQILLQLGLAAVCFLFVLGYHYLCQEQIVRTWDEVQRGAMNPRDVGDDERYVAAFWRAIALHLISFTAYQIFGAIVSAFELEPLFRLKASPTLNTWGYVLRSRHTLAAAAVWVVSRGLAALATGFCIYAIHYILRQITWLFIRILAAMVMFEDTVMWCSSLTQAAVVDWKGHVLHIASMDFKLKDKVLLTQGMMNFLFDIRAPLIIVPPNVGIMALDPEVWAG</sequence>
<dbReference type="GeneID" id="92082500"/>
<feature type="transmembrane region" description="Helical" evidence="2">
    <location>
        <begin position="58"/>
        <end position="82"/>
    </location>
</feature>
<keyword evidence="4" id="KW-1185">Reference proteome</keyword>
<reference evidence="3 4" key="1">
    <citation type="submission" date="2023-01" db="EMBL/GenBank/DDBJ databases">
        <title>Analysis of 21 Apiospora genomes using comparative genomics revels a genus with tremendous synthesis potential of carbohydrate active enzymes and secondary metabolites.</title>
        <authorList>
            <person name="Sorensen T."/>
        </authorList>
    </citation>
    <scope>NUCLEOTIDE SEQUENCE [LARGE SCALE GENOMIC DNA]</scope>
    <source>
        <strain evidence="3 4">CBS 24483</strain>
    </source>
</reference>
<feature type="transmembrane region" description="Helical" evidence="2">
    <location>
        <begin position="307"/>
        <end position="327"/>
    </location>
</feature>
<dbReference type="EMBL" id="JAQQWE010000009">
    <property type="protein sequence ID" value="KAK7940829.1"/>
    <property type="molecule type" value="Genomic_DNA"/>
</dbReference>
<keyword evidence="2" id="KW-0472">Membrane</keyword>